<feature type="transmembrane region" description="Helical" evidence="1">
    <location>
        <begin position="73"/>
        <end position="96"/>
    </location>
</feature>
<reference evidence="2" key="1">
    <citation type="journal article" date="2013" name="J. Plant Res.">
        <title>Effect of fungi and light on seed germination of three Opuntia species from semiarid lands of central Mexico.</title>
        <authorList>
            <person name="Delgado-Sanchez P."/>
            <person name="Jimenez-Bremont J.F."/>
            <person name="Guerrero-Gonzalez Mde L."/>
            <person name="Flores J."/>
        </authorList>
    </citation>
    <scope>NUCLEOTIDE SEQUENCE</scope>
    <source>
        <tissue evidence="2">Cladode</tissue>
    </source>
</reference>
<organism evidence="2">
    <name type="scientific">Opuntia streptacantha</name>
    <name type="common">Prickly pear cactus</name>
    <name type="synonym">Opuntia cardona</name>
    <dbReference type="NCBI Taxonomy" id="393608"/>
    <lineage>
        <taxon>Eukaryota</taxon>
        <taxon>Viridiplantae</taxon>
        <taxon>Streptophyta</taxon>
        <taxon>Embryophyta</taxon>
        <taxon>Tracheophyta</taxon>
        <taxon>Spermatophyta</taxon>
        <taxon>Magnoliopsida</taxon>
        <taxon>eudicotyledons</taxon>
        <taxon>Gunneridae</taxon>
        <taxon>Pentapetalae</taxon>
        <taxon>Caryophyllales</taxon>
        <taxon>Cactineae</taxon>
        <taxon>Cactaceae</taxon>
        <taxon>Opuntioideae</taxon>
        <taxon>Opuntia</taxon>
    </lineage>
</organism>
<keyword evidence="1" id="KW-0812">Transmembrane</keyword>
<evidence type="ECO:0000256" key="1">
    <source>
        <dbReference type="SAM" id="Phobius"/>
    </source>
</evidence>
<protein>
    <submittedName>
        <fullName evidence="2">Uncharacterized protein</fullName>
    </submittedName>
</protein>
<dbReference type="EMBL" id="GISG01193614">
    <property type="protein sequence ID" value="MBA4656798.1"/>
    <property type="molecule type" value="Transcribed_RNA"/>
</dbReference>
<dbReference type="AlphaFoldDB" id="A0A7C9A150"/>
<name>A0A7C9A150_OPUST</name>
<proteinExistence type="predicted"/>
<evidence type="ECO:0000313" key="2">
    <source>
        <dbReference type="EMBL" id="MBA4656798.1"/>
    </source>
</evidence>
<accession>A0A7C9A150</accession>
<keyword evidence="1" id="KW-1133">Transmembrane helix</keyword>
<sequence>MTRSLCSKHKFFLSIEKPSSLYNDELAAFMGITIVWFKNKYQTKTWESGHIVYQSFGILSSEKKYPCFLTINIGFRLCYDLAILFHFLHQFPFIIIKKFFKKKGGGEKPKF</sequence>
<reference evidence="2" key="2">
    <citation type="submission" date="2020-07" db="EMBL/GenBank/DDBJ databases">
        <authorList>
            <person name="Vera ALvarez R."/>
            <person name="Arias-Moreno D.M."/>
            <person name="Jimenez-Jacinto V."/>
            <person name="Jimenez-Bremont J.F."/>
            <person name="Swaminathan K."/>
            <person name="Moose S.P."/>
            <person name="Guerrero-Gonzalez M.L."/>
            <person name="Marino-Ramirez L."/>
            <person name="Landsman D."/>
            <person name="Rodriguez-Kessler M."/>
            <person name="Delgado-Sanchez P."/>
        </authorList>
    </citation>
    <scope>NUCLEOTIDE SEQUENCE</scope>
    <source>
        <tissue evidence="2">Cladode</tissue>
    </source>
</reference>
<keyword evidence="1" id="KW-0472">Membrane</keyword>